<dbReference type="InterPro" id="IPR011611">
    <property type="entry name" value="PfkB_dom"/>
</dbReference>
<proteinExistence type="inferred from homology"/>
<evidence type="ECO:0000256" key="4">
    <source>
        <dbReference type="ARBA" id="ARBA00022777"/>
    </source>
</evidence>
<dbReference type="InterPro" id="IPR002173">
    <property type="entry name" value="Carboh/pur_kinase_PfkB_CS"/>
</dbReference>
<evidence type="ECO:0000256" key="5">
    <source>
        <dbReference type="ARBA" id="ARBA00022840"/>
    </source>
</evidence>
<dbReference type="EMBL" id="JMCB01000003">
    <property type="protein sequence ID" value="KFE70838.1"/>
    <property type="molecule type" value="Genomic_DNA"/>
</dbReference>
<keyword evidence="2 6" id="KW-0808">Transferase</keyword>
<evidence type="ECO:0000256" key="1">
    <source>
        <dbReference type="ARBA" id="ARBA00010688"/>
    </source>
</evidence>
<dbReference type="PROSITE" id="PS00584">
    <property type="entry name" value="PFKB_KINASES_2"/>
    <property type="match status" value="1"/>
</dbReference>
<evidence type="ECO:0000256" key="2">
    <source>
        <dbReference type="ARBA" id="ARBA00022679"/>
    </source>
</evidence>
<dbReference type="PATRIC" id="fig|394096.3.peg.2355"/>
<organism evidence="8 9">
    <name type="scientific">Hyalangium minutum</name>
    <dbReference type="NCBI Taxonomy" id="394096"/>
    <lineage>
        <taxon>Bacteria</taxon>
        <taxon>Pseudomonadati</taxon>
        <taxon>Myxococcota</taxon>
        <taxon>Myxococcia</taxon>
        <taxon>Myxococcales</taxon>
        <taxon>Cystobacterineae</taxon>
        <taxon>Archangiaceae</taxon>
        <taxon>Hyalangium</taxon>
    </lineage>
</organism>
<dbReference type="PANTHER" id="PTHR43085">
    <property type="entry name" value="HEXOKINASE FAMILY MEMBER"/>
    <property type="match status" value="1"/>
</dbReference>
<dbReference type="CDD" id="cd01167">
    <property type="entry name" value="bac_FRK"/>
    <property type="match status" value="1"/>
</dbReference>
<evidence type="ECO:0000256" key="3">
    <source>
        <dbReference type="ARBA" id="ARBA00022741"/>
    </source>
</evidence>
<keyword evidence="5" id="KW-0067">ATP-binding</keyword>
<feature type="domain" description="Carbohydrate kinase PfkB" evidence="7">
    <location>
        <begin position="9"/>
        <end position="317"/>
    </location>
</feature>
<dbReference type="InterPro" id="IPR029056">
    <property type="entry name" value="Ribokinase-like"/>
</dbReference>
<name>A0A085WT25_9BACT</name>
<keyword evidence="9" id="KW-1185">Reference proteome</keyword>
<comment type="similarity">
    <text evidence="1 6">Belongs to the carbohydrate kinase PfkB family.</text>
</comment>
<comment type="caution">
    <text evidence="8">The sequence shown here is derived from an EMBL/GenBank/DDBJ whole genome shotgun (WGS) entry which is preliminary data.</text>
</comment>
<sequence>MTDVAPPLDVVCMGETLVDFLPAESGRRVREVSSWSPCIGGSLANVSVGLARLGARSGLVSVLGSDEFGHLLRERLAAEGVDVSHVRQTKEARTGLVFISLDAKGERSFTYFRTRSAELLLGEQDVHPEFLARTRVLHWGSNSLHLLEARTAMERALERVRGAGGIIHCDPNLRLHAWADPSEAKRVLHHLLPLCHVVKISEEEMPIVTGSSSVREAIDFLLGLGISLPVVTLGEKGAAFSWKGEIIHVSAPPARVLDTTGAGDGFVAAMLYGLTRRYTDAHSLRGATLQSITELVSFACVVGSRVVERLGAVAGLPLAAEVLEHMPVDLRPSSPTA</sequence>
<keyword evidence="4 6" id="KW-0418">Kinase</keyword>
<dbReference type="Gene3D" id="3.40.1190.20">
    <property type="match status" value="1"/>
</dbReference>
<reference evidence="8 9" key="1">
    <citation type="submission" date="2014-04" db="EMBL/GenBank/DDBJ databases">
        <title>Genome assembly of Hyalangium minutum DSM 14724.</title>
        <authorList>
            <person name="Sharma G."/>
            <person name="Subramanian S."/>
        </authorList>
    </citation>
    <scope>NUCLEOTIDE SEQUENCE [LARGE SCALE GENOMIC DNA]</scope>
    <source>
        <strain evidence="8 9">DSM 14724</strain>
    </source>
</reference>
<evidence type="ECO:0000256" key="6">
    <source>
        <dbReference type="RuleBase" id="RU003704"/>
    </source>
</evidence>
<dbReference type="GO" id="GO:0008865">
    <property type="term" value="F:fructokinase activity"/>
    <property type="evidence" value="ECO:0007669"/>
    <property type="project" value="UniProtKB-ARBA"/>
</dbReference>
<keyword evidence="3" id="KW-0547">Nucleotide-binding</keyword>
<dbReference type="InterPro" id="IPR050306">
    <property type="entry name" value="PfkB_Carbo_kinase"/>
</dbReference>
<evidence type="ECO:0000313" key="8">
    <source>
        <dbReference type="EMBL" id="KFE70838.1"/>
    </source>
</evidence>
<evidence type="ECO:0000259" key="7">
    <source>
        <dbReference type="Pfam" id="PF00294"/>
    </source>
</evidence>
<dbReference type="PANTHER" id="PTHR43085:SF1">
    <property type="entry name" value="PSEUDOURIDINE KINASE-RELATED"/>
    <property type="match status" value="1"/>
</dbReference>
<dbReference type="Proteomes" id="UP000028725">
    <property type="component" value="Unassembled WGS sequence"/>
</dbReference>
<dbReference type="Pfam" id="PF00294">
    <property type="entry name" value="PfkB"/>
    <property type="match status" value="1"/>
</dbReference>
<protein>
    <submittedName>
        <fullName evidence="8">Fructokinase</fullName>
    </submittedName>
</protein>
<evidence type="ECO:0000313" key="9">
    <source>
        <dbReference type="Proteomes" id="UP000028725"/>
    </source>
</evidence>
<accession>A0A085WT25</accession>
<dbReference type="GO" id="GO:0005524">
    <property type="term" value="F:ATP binding"/>
    <property type="evidence" value="ECO:0007669"/>
    <property type="project" value="UniProtKB-KW"/>
</dbReference>
<dbReference type="STRING" id="394096.DB31_5880"/>
<dbReference type="GO" id="GO:0006000">
    <property type="term" value="P:fructose metabolic process"/>
    <property type="evidence" value="ECO:0007669"/>
    <property type="project" value="UniProtKB-ARBA"/>
</dbReference>
<dbReference type="AlphaFoldDB" id="A0A085WT25"/>
<dbReference type="SUPFAM" id="SSF53613">
    <property type="entry name" value="Ribokinase-like"/>
    <property type="match status" value="1"/>
</dbReference>
<dbReference type="PRINTS" id="PR00990">
    <property type="entry name" value="RIBOKINASE"/>
</dbReference>
<gene>
    <name evidence="8" type="ORF">DB31_5880</name>
</gene>
<dbReference type="OrthoDB" id="9776822at2"/>
<dbReference type="RefSeq" id="WP_044186065.1">
    <property type="nucleotide sequence ID" value="NZ_JMCB01000003.1"/>
</dbReference>
<dbReference type="InterPro" id="IPR002139">
    <property type="entry name" value="Ribo/fructo_kinase"/>
</dbReference>